<protein>
    <submittedName>
        <fullName evidence="1">Glycosyltransferase family 4 protein</fullName>
    </submittedName>
</protein>
<evidence type="ECO:0000313" key="2">
    <source>
        <dbReference type="Proteomes" id="UP000515518"/>
    </source>
</evidence>
<keyword evidence="1" id="KW-0808">Transferase</keyword>
<reference evidence="2" key="1">
    <citation type="journal article" date="2020" name="Mol. Plant Microbe">
        <title>Rhizobial microsymbionts of the narrowly endemic Oxytropis species growing in Kamchatka are characterized by significant genetic diversity and possess a set of genes that are associated with T3SS and T6SS secretion systems and can affect the development of symbiosis.</title>
        <authorList>
            <person name="Safronova V."/>
            <person name="Guro P."/>
            <person name="Sazanova A."/>
            <person name="Kuznetsova I."/>
            <person name="Belimov A."/>
            <person name="Yakubov V."/>
            <person name="Chirak E."/>
            <person name="Afonin A."/>
            <person name="Gogolev Y."/>
            <person name="Andronov E."/>
            <person name="Tikhonovich I."/>
        </authorList>
    </citation>
    <scope>NUCLEOTIDE SEQUENCE [LARGE SCALE GENOMIC DNA]</scope>
    <source>
        <strain evidence="2">RCAM0610</strain>
    </source>
</reference>
<sequence>MRLLLWSQYFWPENFPINELAEELVRAGISVTVLTGKPNYPDGRFFHGYKGSGIIRENVAGTTVVRIPILPRGAGTAARLALNYISFVIA</sequence>
<accession>A0A7G6RHZ1</accession>
<dbReference type="AlphaFoldDB" id="A0A7G6RHZ1"/>
<proteinExistence type="predicted"/>
<gene>
    <name evidence="1" type="ORF">HB770_04410</name>
</gene>
<organism evidence="1 2">
    <name type="scientific">Rhizobium leguminosarum bv. viciae</name>
    <dbReference type="NCBI Taxonomy" id="387"/>
    <lineage>
        <taxon>Bacteria</taxon>
        <taxon>Pseudomonadati</taxon>
        <taxon>Pseudomonadota</taxon>
        <taxon>Alphaproteobacteria</taxon>
        <taxon>Hyphomicrobiales</taxon>
        <taxon>Rhizobiaceae</taxon>
        <taxon>Rhizobium/Agrobacterium group</taxon>
        <taxon>Rhizobium</taxon>
    </lineage>
</organism>
<dbReference type="GO" id="GO:0016740">
    <property type="term" value="F:transferase activity"/>
    <property type="evidence" value="ECO:0007669"/>
    <property type="project" value="UniProtKB-KW"/>
</dbReference>
<dbReference type="Proteomes" id="UP000515518">
    <property type="component" value="Chromosome"/>
</dbReference>
<name>A0A7G6RHZ1_RHILV</name>
<evidence type="ECO:0000313" key="1">
    <source>
        <dbReference type="EMBL" id="QND41873.1"/>
    </source>
</evidence>
<dbReference type="EMBL" id="CP050549">
    <property type="protein sequence ID" value="QND41873.1"/>
    <property type="molecule type" value="Genomic_DNA"/>
</dbReference>